<protein>
    <recommendedName>
        <fullName evidence="3">Mitochondrial inner membrane protease subunit 2</fullName>
    </recommendedName>
</protein>
<dbReference type="InterPro" id="IPR019756">
    <property type="entry name" value="Pept_S26A_signal_pept_1_Ser-AS"/>
</dbReference>
<evidence type="ECO:0000256" key="7">
    <source>
        <dbReference type="ARBA" id="ARBA00022801"/>
    </source>
</evidence>
<dbReference type="InterPro" id="IPR019533">
    <property type="entry name" value="Peptidase_S26"/>
</dbReference>
<dbReference type="Pfam" id="PF10502">
    <property type="entry name" value="Peptidase_S26"/>
    <property type="match status" value="2"/>
</dbReference>
<name>A0A0C9QNG5_9CONI</name>
<evidence type="ECO:0000256" key="3">
    <source>
        <dbReference type="ARBA" id="ARBA00013650"/>
    </source>
</evidence>
<evidence type="ECO:0000256" key="9">
    <source>
        <dbReference type="ARBA" id="ARBA00023128"/>
    </source>
</evidence>
<feature type="active site" evidence="11">
    <location>
        <position position="91"/>
    </location>
</feature>
<dbReference type="InterPro" id="IPR036286">
    <property type="entry name" value="LexA/Signal_pep-like_sf"/>
</dbReference>
<evidence type="ECO:0000256" key="5">
    <source>
        <dbReference type="ARBA" id="ARBA00022692"/>
    </source>
</evidence>
<evidence type="ECO:0000256" key="4">
    <source>
        <dbReference type="ARBA" id="ARBA00022670"/>
    </source>
</evidence>
<proteinExistence type="inferred from homology"/>
<accession>A0A0C9QNG5</accession>
<dbReference type="PANTHER" id="PTHR46041:SF2">
    <property type="entry name" value="MITOCHONDRIAL INNER MEMBRANE PROTEASE SUBUNIT 2"/>
    <property type="match status" value="1"/>
</dbReference>
<feature type="domain" description="Peptidase S26" evidence="12">
    <location>
        <begin position="15"/>
        <end position="103"/>
    </location>
</feature>
<comment type="similarity">
    <text evidence="2">Belongs to the peptidase S26 family. IMP2 subfamily.</text>
</comment>
<keyword evidence="7" id="KW-0378">Hydrolase</keyword>
<dbReference type="CDD" id="cd06530">
    <property type="entry name" value="S26_SPase_I"/>
    <property type="match status" value="1"/>
</dbReference>
<keyword evidence="8" id="KW-1133">Transmembrane helix</keyword>
<dbReference type="AlphaFoldDB" id="A0A0C9QNG5"/>
<dbReference type="PRINTS" id="PR00727">
    <property type="entry name" value="LEADERPTASE"/>
</dbReference>
<keyword evidence="5" id="KW-0812">Transmembrane</keyword>
<dbReference type="PANTHER" id="PTHR46041">
    <property type="entry name" value="MITOCHONDRIAL INNER MEMBRANE PROTEASE SUBUNIT 2"/>
    <property type="match status" value="1"/>
</dbReference>
<dbReference type="InterPro" id="IPR000223">
    <property type="entry name" value="Pept_S26A_signal_pept_1"/>
</dbReference>
<keyword evidence="6" id="KW-0999">Mitochondrion inner membrane</keyword>
<dbReference type="GO" id="GO:0042720">
    <property type="term" value="C:mitochondrial inner membrane peptidase complex"/>
    <property type="evidence" value="ECO:0007669"/>
    <property type="project" value="InterPro"/>
</dbReference>
<organism evidence="13">
    <name type="scientific">Wollemia nobilis</name>
    <dbReference type="NCBI Taxonomy" id="56998"/>
    <lineage>
        <taxon>Eukaryota</taxon>
        <taxon>Viridiplantae</taxon>
        <taxon>Streptophyta</taxon>
        <taxon>Embryophyta</taxon>
        <taxon>Tracheophyta</taxon>
        <taxon>Spermatophyta</taxon>
        <taxon>Pinopsida</taxon>
        <taxon>Pinidae</taxon>
        <taxon>Conifers II</taxon>
        <taxon>Araucariales</taxon>
        <taxon>Araucariaceae</taxon>
        <taxon>Wollemia</taxon>
    </lineage>
</organism>
<keyword evidence="10" id="KW-0472">Membrane</keyword>
<dbReference type="GO" id="GO:0004252">
    <property type="term" value="F:serine-type endopeptidase activity"/>
    <property type="evidence" value="ECO:0007669"/>
    <property type="project" value="InterPro"/>
</dbReference>
<evidence type="ECO:0000256" key="6">
    <source>
        <dbReference type="ARBA" id="ARBA00022792"/>
    </source>
</evidence>
<evidence type="ECO:0000259" key="12">
    <source>
        <dbReference type="Pfam" id="PF10502"/>
    </source>
</evidence>
<evidence type="ECO:0000256" key="1">
    <source>
        <dbReference type="ARBA" id="ARBA00004434"/>
    </source>
</evidence>
<evidence type="ECO:0000256" key="2">
    <source>
        <dbReference type="ARBA" id="ARBA00007066"/>
    </source>
</evidence>
<feature type="active site" evidence="11">
    <location>
        <position position="38"/>
    </location>
</feature>
<evidence type="ECO:0000256" key="10">
    <source>
        <dbReference type="ARBA" id="ARBA00023136"/>
    </source>
</evidence>
<sequence>MGAWDFVWMLSKKSLTGAVIGLTISDRYASILRIKGASMQPTLNPGPRNQFGSLNGDFVLLEKFCLENYKFSHGDVVVFRSPYDRNECIVKRLIALQGDWVSIPGTHDVEQVPQGHCWVEGDNEVPGFDSRIFGPIPLGLITGRVTHIIWPPNRVGAVEKQFPKERVSF</sequence>
<keyword evidence="9" id="KW-0496">Mitochondrion</keyword>
<dbReference type="FunFam" id="2.10.109.10:FF:000005">
    <property type="entry name" value="Mitochondrial inner membrane protease subunit"/>
    <property type="match status" value="1"/>
</dbReference>
<reference evidence="13" key="1">
    <citation type="submission" date="2015-02" db="EMBL/GenBank/DDBJ databases">
        <title>A transcriptome of Wollemia nobilis - a relic of Gondwana.</title>
        <authorList>
            <person name="Chia J.Y."/>
            <person name="Leong Y.S."/>
            <person name="Abdul Karim S."/>
            <person name="Wan Azmi N."/>
            <person name="Hercus R."/>
            <person name="Croft L."/>
        </authorList>
    </citation>
    <scope>NUCLEOTIDE SEQUENCE</scope>
    <source>
        <strain evidence="13">MaeBrown</strain>
        <tissue evidence="13">Leaf</tissue>
    </source>
</reference>
<evidence type="ECO:0000256" key="11">
    <source>
        <dbReference type="PIRSR" id="PIRSR600223-1"/>
    </source>
</evidence>
<dbReference type="EMBL" id="GCHU01017225">
    <property type="protein sequence ID" value="JAG86260.1"/>
    <property type="molecule type" value="Transcribed_RNA"/>
</dbReference>
<feature type="domain" description="Peptidase S26" evidence="12">
    <location>
        <begin position="109"/>
        <end position="150"/>
    </location>
</feature>
<comment type="subcellular location">
    <subcellularLocation>
        <location evidence="1">Mitochondrion inner membrane</location>
        <topology evidence="1">Single-pass membrane protein</topology>
    </subcellularLocation>
</comment>
<keyword evidence="4" id="KW-0645">Protease</keyword>
<dbReference type="GO" id="GO:0006627">
    <property type="term" value="P:protein processing involved in protein targeting to mitochondrion"/>
    <property type="evidence" value="ECO:0007669"/>
    <property type="project" value="InterPro"/>
</dbReference>
<dbReference type="SUPFAM" id="SSF51306">
    <property type="entry name" value="LexA/Signal peptidase"/>
    <property type="match status" value="1"/>
</dbReference>
<dbReference type="Gene3D" id="2.10.109.10">
    <property type="entry name" value="Umud Fragment, subunit A"/>
    <property type="match status" value="1"/>
</dbReference>
<evidence type="ECO:0000256" key="8">
    <source>
        <dbReference type="ARBA" id="ARBA00022989"/>
    </source>
</evidence>
<dbReference type="GO" id="GO:0006465">
    <property type="term" value="P:signal peptide processing"/>
    <property type="evidence" value="ECO:0007669"/>
    <property type="project" value="InterPro"/>
</dbReference>
<dbReference type="InterPro" id="IPR037730">
    <property type="entry name" value="IMP2"/>
</dbReference>
<evidence type="ECO:0000313" key="13">
    <source>
        <dbReference type="EMBL" id="JAG86260.1"/>
    </source>
</evidence>
<dbReference type="PROSITE" id="PS00501">
    <property type="entry name" value="SPASE_I_1"/>
    <property type="match status" value="1"/>
</dbReference>